<evidence type="ECO:0000256" key="1">
    <source>
        <dbReference type="SAM" id="MobiDB-lite"/>
    </source>
</evidence>
<protein>
    <submittedName>
        <fullName evidence="2">Uncharacterized protein</fullName>
    </submittedName>
</protein>
<proteinExistence type="predicted"/>
<feature type="region of interest" description="Disordered" evidence="1">
    <location>
        <begin position="100"/>
        <end position="133"/>
    </location>
</feature>
<accession>A0A1J4JMT8</accession>
<name>A0A1J4JMT8_9EUKA</name>
<dbReference type="AlphaFoldDB" id="A0A1J4JMT8"/>
<dbReference type="Proteomes" id="UP000179807">
    <property type="component" value="Unassembled WGS sequence"/>
</dbReference>
<gene>
    <name evidence="2" type="ORF">TRFO_32981</name>
</gene>
<organism evidence="2 3">
    <name type="scientific">Tritrichomonas foetus</name>
    <dbReference type="NCBI Taxonomy" id="1144522"/>
    <lineage>
        <taxon>Eukaryota</taxon>
        <taxon>Metamonada</taxon>
        <taxon>Parabasalia</taxon>
        <taxon>Tritrichomonadida</taxon>
        <taxon>Tritrichomonadidae</taxon>
        <taxon>Tritrichomonas</taxon>
    </lineage>
</organism>
<dbReference type="RefSeq" id="XP_068353523.1">
    <property type="nucleotide sequence ID" value="XM_068508804.1"/>
</dbReference>
<dbReference type="GeneID" id="94843508"/>
<reference evidence="2" key="1">
    <citation type="submission" date="2016-10" db="EMBL/GenBank/DDBJ databases">
        <authorList>
            <person name="Benchimol M."/>
            <person name="Almeida L.G."/>
            <person name="Vasconcelos A.T."/>
            <person name="Perreira-Neves A."/>
            <person name="Rosa I.A."/>
            <person name="Tasca T."/>
            <person name="Bogo M.R."/>
            <person name="de Souza W."/>
        </authorList>
    </citation>
    <scope>NUCLEOTIDE SEQUENCE [LARGE SCALE GENOMIC DNA]</scope>
    <source>
        <strain evidence="2">K</strain>
    </source>
</reference>
<sequence length="396" mass="45180">MSLPVVAFTRDIEKPQIKINYSNKRNSHQKSKNLTSSSIKFHEEKDDLRRYRDSSDDDMYRKHIPHEAKITVTEPINNGPNSDSNNITGQIRNQNTDQVIPQNSNSHFRPTPPSSLPQRQIIHGSPRFRPRPPGAPKAMITQDDNFIQNPQENPAPVQVEQNLEPEPEASISIQNIQNIPNQQDNISVSSNDTNAGGNDVDRRGNMGMTSPTREKTQKVTYTLEKETLSKYPKKKRLFNFKVDNKVIISVVVEGKPKSITFQSKDRQFCILVGNKTTSYSLRIRNSYGDEIIGIQINKFKKPVHYRNFVLHTFSKYDNYQNRLESQSPIDKAAGFNFGTNNYVFFESVNEKPLNERKILITMTQNSKSHVSLTAVQGWAPEMFFTVALAALINKTK</sequence>
<keyword evidence="3" id="KW-1185">Reference proteome</keyword>
<evidence type="ECO:0000313" key="2">
    <source>
        <dbReference type="EMBL" id="OHT00387.1"/>
    </source>
</evidence>
<dbReference type="EMBL" id="MLAK01000958">
    <property type="protein sequence ID" value="OHT00387.1"/>
    <property type="molecule type" value="Genomic_DNA"/>
</dbReference>
<evidence type="ECO:0000313" key="3">
    <source>
        <dbReference type="Proteomes" id="UP000179807"/>
    </source>
</evidence>
<dbReference type="VEuPathDB" id="TrichDB:TRFO_32981"/>
<feature type="region of interest" description="Disordered" evidence="1">
    <location>
        <begin position="191"/>
        <end position="216"/>
    </location>
</feature>
<comment type="caution">
    <text evidence="2">The sequence shown here is derived from an EMBL/GenBank/DDBJ whole genome shotgun (WGS) entry which is preliminary data.</text>
</comment>